<dbReference type="AlphaFoldDB" id="A0A6A0AIA3"/>
<dbReference type="Proteomes" id="UP000485058">
    <property type="component" value="Unassembled WGS sequence"/>
</dbReference>
<dbReference type="EMBL" id="BLLF01006154">
    <property type="protein sequence ID" value="GFH32013.1"/>
    <property type="molecule type" value="Genomic_DNA"/>
</dbReference>
<gene>
    <name evidence="1" type="ORF">HaLaN_31159</name>
</gene>
<protein>
    <submittedName>
        <fullName evidence="1">Uncharacterized protein</fullName>
    </submittedName>
</protein>
<keyword evidence="2" id="KW-1185">Reference proteome</keyword>
<evidence type="ECO:0000313" key="1">
    <source>
        <dbReference type="EMBL" id="GFH32013.1"/>
    </source>
</evidence>
<accession>A0A6A0AIA3</accession>
<comment type="caution">
    <text evidence="1">The sequence shown here is derived from an EMBL/GenBank/DDBJ whole genome shotgun (WGS) entry which is preliminary data.</text>
</comment>
<reference evidence="1 2" key="1">
    <citation type="submission" date="2020-02" db="EMBL/GenBank/DDBJ databases">
        <title>Draft genome sequence of Haematococcus lacustris strain NIES-144.</title>
        <authorList>
            <person name="Morimoto D."/>
            <person name="Nakagawa S."/>
            <person name="Yoshida T."/>
            <person name="Sawayama S."/>
        </authorList>
    </citation>
    <scope>NUCLEOTIDE SEQUENCE [LARGE SCALE GENOMIC DNA]</scope>
    <source>
        <strain evidence="1 2">NIES-144</strain>
    </source>
</reference>
<sequence>MGRRSDGPLLHHRRCYGLRTGQIPWQQLNQGDGRSMSRLCASRAITASLRQPVAKPPEQLQSEDGQAQAACAIMRHLFSCHEFQGHHRGRGGGCTKLDGNGKATGEGCSEHAAGCMCGMAGWKAGLEGGVEAERCIRTSLSLIKATG</sequence>
<proteinExistence type="predicted"/>
<evidence type="ECO:0000313" key="2">
    <source>
        <dbReference type="Proteomes" id="UP000485058"/>
    </source>
</evidence>
<organism evidence="1 2">
    <name type="scientific">Haematococcus lacustris</name>
    <name type="common">Green alga</name>
    <name type="synonym">Haematococcus pluvialis</name>
    <dbReference type="NCBI Taxonomy" id="44745"/>
    <lineage>
        <taxon>Eukaryota</taxon>
        <taxon>Viridiplantae</taxon>
        <taxon>Chlorophyta</taxon>
        <taxon>core chlorophytes</taxon>
        <taxon>Chlorophyceae</taxon>
        <taxon>CS clade</taxon>
        <taxon>Chlamydomonadales</taxon>
        <taxon>Haematococcaceae</taxon>
        <taxon>Haematococcus</taxon>
    </lineage>
</organism>
<name>A0A6A0AIA3_HAELA</name>